<proteinExistence type="predicted"/>
<gene>
    <name evidence="3" type="ORF">CERSUDRAFT_80692</name>
</gene>
<feature type="transmembrane region" description="Helical" evidence="2">
    <location>
        <begin position="20"/>
        <end position="42"/>
    </location>
</feature>
<dbReference type="EMBL" id="KB445792">
    <property type="protein sequence ID" value="EMD41052.1"/>
    <property type="molecule type" value="Genomic_DNA"/>
</dbReference>
<feature type="transmembrane region" description="Helical" evidence="2">
    <location>
        <begin position="49"/>
        <end position="72"/>
    </location>
</feature>
<protein>
    <recommendedName>
        <fullName evidence="5">Transmembrane protein</fullName>
    </recommendedName>
</protein>
<feature type="compositionally biased region" description="Basic and acidic residues" evidence="1">
    <location>
        <begin position="314"/>
        <end position="323"/>
    </location>
</feature>
<accession>M2RRI5</accession>
<keyword evidence="2" id="KW-1133">Transmembrane helix</keyword>
<dbReference type="AlphaFoldDB" id="M2RRI5"/>
<keyword evidence="2" id="KW-0812">Transmembrane</keyword>
<evidence type="ECO:0000313" key="3">
    <source>
        <dbReference type="EMBL" id="EMD41052.1"/>
    </source>
</evidence>
<feature type="transmembrane region" description="Helical" evidence="2">
    <location>
        <begin position="159"/>
        <end position="181"/>
    </location>
</feature>
<dbReference type="HOGENOM" id="CLU_059054_1_1_1"/>
<feature type="region of interest" description="Disordered" evidence="1">
    <location>
        <begin position="308"/>
        <end position="336"/>
    </location>
</feature>
<keyword evidence="2" id="KW-0472">Membrane</keyword>
<evidence type="ECO:0000256" key="1">
    <source>
        <dbReference type="SAM" id="MobiDB-lite"/>
    </source>
</evidence>
<keyword evidence="4" id="KW-1185">Reference proteome</keyword>
<dbReference type="Proteomes" id="UP000016930">
    <property type="component" value="Unassembled WGS sequence"/>
</dbReference>
<feature type="transmembrane region" description="Helical" evidence="2">
    <location>
        <begin position="84"/>
        <end position="106"/>
    </location>
</feature>
<feature type="transmembrane region" description="Helical" evidence="2">
    <location>
        <begin position="201"/>
        <end position="220"/>
    </location>
</feature>
<evidence type="ECO:0000256" key="2">
    <source>
        <dbReference type="SAM" id="Phobius"/>
    </source>
</evidence>
<feature type="transmembrane region" description="Helical" evidence="2">
    <location>
        <begin position="118"/>
        <end position="139"/>
    </location>
</feature>
<reference evidence="3 4" key="1">
    <citation type="journal article" date="2012" name="Proc. Natl. Acad. Sci. U.S.A.">
        <title>Comparative genomics of Ceriporiopsis subvermispora and Phanerochaete chrysosporium provide insight into selective ligninolysis.</title>
        <authorList>
            <person name="Fernandez-Fueyo E."/>
            <person name="Ruiz-Duenas F.J."/>
            <person name="Ferreira P."/>
            <person name="Floudas D."/>
            <person name="Hibbett D.S."/>
            <person name="Canessa P."/>
            <person name="Larrondo L.F."/>
            <person name="James T.Y."/>
            <person name="Seelenfreund D."/>
            <person name="Lobos S."/>
            <person name="Polanco R."/>
            <person name="Tello M."/>
            <person name="Honda Y."/>
            <person name="Watanabe T."/>
            <person name="Watanabe T."/>
            <person name="Ryu J.S."/>
            <person name="Kubicek C.P."/>
            <person name="Schmoll M."/>
            <person name="Gaskell J."/>
            <person name="Hammel K.E."/>
            <person name="St John F.J."/>
            <person name="Vanden Wymelenberg A."/>
            <person name="Sabat G."/>
            <person name="Splinter BonDurant S."/>
            <person name="Syed K."/>
            <person name="Yadav J.S."/>
            <person name="Doddapaneni H."/>
            <person name="Subramanian V."/>
            <person name="Lavin J.L."/>
            <person name="Oguiza J.A."/>
            <person name="Perez G."/>
            <person name="Pisabarro A.G."/>
            <person name="Ramirez L."/>
            <person name="Santoyo F."/>
            <person name="Master E."/>
            <person name="Coutinho P.M."/>
            <person name="Henrissat B."/>
            <person name="Lombard V."/>
            <person name="Magnuson J.K."/>
            <person name="Kuees U."/>
            <person name="Hori C."/>
            <person name="Igarashi K."/>
            <person name="Samejima M."/>
            <person name="Held B.W."/>
            <person name="Barry K.W."/>
            <person name="LaButti K.M."/>
            <person name="Lapidus A."/>
            <person name="Lindquist E.A."/>
            <person name="Lucas S.M."/>
            <person name="Riley R."/>
            <person name="Salamov A.A."/>
            <person name="Hoffmeister D."/>
            <person name="Schwenk D."/>
            <person name="Hadar Y."/>
            <person name="Yarden O."/>
            <person name="de Vries R.P."/>
            <person name="Wiebenga A."/>
            <person name="Stenlid J."/>
            <person name="Eastwood D."/>
            <person name="Grigoriev I.V."/>
            <person name="Berka R.M."/>
            <person name="Blanchette R.A."/>
            <person name="Kersten P."/>
            <person name="Martinez A.T."/>
            <person name="Vicuna R."/>
            <person name="Cullen D."/>
        </authorList>
    </citation>
    <scope>NUCLEOTIDE SEQUENCE [LARGE SCALE GENOMIC DNA]</scope>
    <source>
        <strain evidence="3 4">B</strain>
    </source>
</reference>
<dbReference type="OrthoDB" id="3197626at2759"/>
<name>M2RRI5_CERS8</name>
<sequence>MVDWSSPVELARDEEVFEKLMFAVFGVYVWELFQTSAFEWSLFSGKRKFTWPLVPFFLCRYCLLLALIGLLISLSVTTPINCNALFLFNSWAGNMTILCASMCLMLRSIALWDRKLKVVIPLGLLAFAHWVLLWRGMFLLKSEYDSTTSGCVVTYTNHVFLNVTFFTTMGFDAIILILNAAVLTRHQTHSDLWRLLFKDGLVYFIVTFCLNALPAILNVLNLNAMMNVMTTVPAATFAAITACRAVIRLQTFAHSDAYVHSTSQIASPGITRGGATLRLSKLPPAARLGGLGARPEVHVHTDHIVMEDFASSPDTHEPKKDGRLYVSENDDSDVSLEKPAYPARVYSAV</sequence>
<evidence type="ECO:0008006" key="5">
    <source>
        <dbReference type="Google" id="ProtNLM"/>
    </source>
</evidence>
<evidence type="ECO:0000313" key="4">
    <source>
        <dbReference type="Proteomes" id="UP000016930"/>
    </source>
</evidence>
<organism evidence="3 4">
    <name type="scientific">Ceriporiopsis subvermispora (strain B)</name>
    <name type="common">White-rot fungus</name>
    <name type="synonym">Gelatoporia subvermispora</name>
    <dbReference type="NCBI Taxonomy" id="914234"/>
    <lineage>
        <taxon>Eukaryota</taxon>
        <taxon>Fungi</taxon>
        <taxon>Dikarya</taxon>
        <taxon>Basidiomycota</taxon>
        <taxon>Agaricomycotina</taxon>
        <taxon>Agaricomycetes</taxon>
        <taxon>Polyporales</taxon>
        <taxon>Gelatoporiaceae</taxon>
        <taxon>Gelatoporia</taxon>
    </lineage>
</organism>